<keyword evidence="3" id="KW-1185">Reference proteome</keyword>
<feature type="region of interest" description="Disordered" evidence="1">
    <location>
        <begin position="1"/>
        <end position="51"/>
    </location>
</feature>
<accession>A0A846H8X1</accession>
<evidence type="ECO:0000256" key="1">
    <source>
        <dbReference type="SAM" id="MobiDB-lite"/>
    </source>
</evidence>
<dbReference type="Proteomes" id="UP000031549">
    <property type="component" value="Unassembled WGS sequence"/>
</dbReference>
<evidence type="ECO:0000313" key="3">
    <source>
        <dbReference type="Proteomes" id="UP000031549"/>
    </source>
</evidence>
<organism evidence="2 3">
    <name type="scientific">Hassallia byssoidea VB512170</name>
    <dbReference type="NCBI Taxonomy" id="1304833"/>
    <lineage>
        <taxon>Bacteria</taxon>
        <taxon>Bacillati</taxon>
        <taxon>Cyanobacteriota</taxon>
        <taxon>Cyanophyceae</taxon>
        <taxon>Nostocales</taxon>
        <taxon>Tolypothrichaceae</taxon>
        <taxon>Hassallia</taxon>
    </lineage>
</organism>
<sequence>MTSQKNSDRQQSNIHLMKVEQNSNTGQVEFLPLGSGEESHREEVRLYAPKK</sequence>
<dbReference type="EMBL" id="JTCM02000019">
    <property type="protein sequence ID" value="NEU73159.1"/>
    <property type="molecule type" value="Genomic_DNA"/>
</dbReference>
<gene>
    <name evidence="2" type="ORF">PI95_011440</name>
</gene>
<evidence type="ECO:0000313" key="2">
    <source>
        <dbReference type="EMBL" id="NEU73159.1"/>
    </source>
</evidence>
<comment type="caution">
    <text evidence="2">The sequence shown here is derived from an EMBL/GenBank/DDBJ whole genome shotgun (WGS) entry which is preliminary data.</text>
</comment>
<dbReference type="RefSeq" id="WP_163518806.1">
    <property type="nucleotide sequence ID" value="NZ_JTCM02000019.1"/>
</dbReference>
<name>A0A846H8X1_9CYAN</name>
<dbReference type="AlphaFoldDB" id="A0A846H8X1"/>
<proteinExistence type="predicted"/>
<reference evidence="2 3" key="1">
    <citation type="journal article" date="2015" name="Genome Announc.">
        <title>Draft Genome Sequence of Cyanobacterium Hassallia byssoidea Strain VB512170, Isolated from Monuments in India.</title>
        <authorList>
            <person name="Singh D."/>
            <person name="Chandrababunaidu M.M."/>
            <person name="Panda A."/>
            <person name="Sen D."/>
            <person name="Bhattacharyya S."/>
            <person name="Adhikary S.P."/>
            <person name="Tripathy S."/>
        </authorList>
    </citation>
    <scope>NUCLEOTIDE SEQUENCE [LARGE SCALE GENOMIC DNA]</scope>
    <source>
        <strain evidence="2 3">VB512170</strain>
    </source>
</reference>
<feature type="compositionally biased region" description="Polar residues" evidence="1">
    <location>
        <begin position="1"/>
        <end position="27"/>
    </location>
</feature>
<protein>
    <submittedName>
        <fullName evidence="2">Uncharacterized protein</fullName>
    </submittedName>
</protein>